<evidence type="ECO:0000256" key="6">
    <source>
        <dbReference type="ARBA" id="ARBA00023235"/>
    </source>
</evidence>
<comment type="function">
    <text evidence="7">PPIases accelerate the folding of proteins. It catalyzes the cis-trans isomerization of proline imidic peptide bonds in oligopeptides.</text>
</comment>
<proteinExistence type="inferred from homology"/>
<accession>A0A316UBJ7</accession>
<dbReference type="GO" id="GO:0005634">
    <property type="term" value="C:nucleus"/>
    <property type="evidence" value="ECO:0007669"/>
    <property type="project" value="TreeGrafter"/>
</dbReference>
<evidence type="ECO:0000256" key="4">
    <source>
        <dbReference type="ARBA" id="ARBA00022490"/>
    </source>
</evidence>
<dbReference type="SUPFAM" id="SSF140984">
    <property type="entry name" value="PTPA-like"/>
    <property type="match status" value="1"/>
</dbReference>
<dbReference type="EC" id="5.2.1.8" evidence="7"/>
<dbReference type="EMBL" id="KZ819323">
    <property type="protein sequence ID" value="PWN22566.1"/>
    <property type="molecule type" value="Genomic_DNA"/>
</dbReference>
<keyword evidence="4 7" id="KW-0963">Cytoplasm</keyword>
<evidence type="ECO:0000256" key="8">
    <source>
        <dbReference type="SAM" id="MobiDB-lite"/>
    </source>
</evidence>
<protein>
    <recommendedName>
        <fullName evidence="7">Serine/threonine-protein phosphatase 2A activator</fullName>
        <ecNumber evidence="7">5.2.1.8</ecNumber>
    </recommendedName>
    <alternativeName>
        <fullName evidence="7">Phosphotyrosyl phosphatase activator</fullName>
    </alternativeName>
</protein>
<dbReference type="CDD" id="cd04087">
    <property type="entry name" value="PTPA"/>
    <property type="match status" value="1"/>
</dbReference>
<dbReference type="PANTHER" id="PTHR10012">
    <property type="entry name" value="SERINE/THREONINE-PROTEIN PHOSPHATASE 2A REGULATORY SUBUNIT B"/>
    <property type="match status" value="1"/>
</dbReference>
<keyword evidence="5 7" id="KW-0697">Rotamase</keyword>
<evidence type="ECO:0000256" key="5">
    <source>
        <dbReference type="ARBA" id="ARBA00023110"/>
    </source>
</evidence>
<comment type="subcellular location">
    <subcellularLocation>
        <location evidence="2 7">Cytoplasm</location>
    </subcellularLocation>
</comment>
<dbReference type="OrthoDB" id="16120at2759"/>
<dbReference type="GeneID" id="37015897"/>
<feature type="compositionally biased region" description="Low complexity" evidence="8">
    <location>
        <begin position="419"/>
        <end position="429"/>
    </location>
</feature>
<name>A0A316UBJ7_9BASI</name>
<comment type="similarity">
    <text evidence="3 7">Belongs to the PTPA-type PPIase family.</text>
</comment>
<evidence type="ECO:0000256" key="1">
    <source>
        <dbReference type="ARBA" id="ARBA00000971"/>
    </source>
</evidence>
<dbReference type="GO" id="GO:0005737">
    <property type="term" value="C:cytoplasm"/>
    <property type="evidence" value="ECO:0007669"/>
    <property type="project" value="UniProtKB-SubCell"/>
</dbReference>
<evidence type="ECO:0000313" key="9">
    <source>
        <dbReference type="EMBL" id="PWN22566.1"/>
    </source>
</evidence>
<dbReference type="Proteomes" id="UP000245942">
    <property type="component" value="Unassembled WGS sequence"/>
</dbReference>
<evidence type="ECO:0000256" key="3">
    <source>
        <dbReference type="ARBA" id="ARBA00011019"/>
    </source>
</evidence>
<dbReference type="InterPro" id="IPR004327">
    <property type="entry name" value="Phstyr_phstse_ac"/>
</dbReference>
<feature type="compositionally biased region" description="Low complexity" evidence="8">
    <location>
        <begin position="441"/>
        <end position="474"/>
    </location>
</feature>
<dbReference type="GO" id="GO:0008160">
    <property type="term" value="F:protein tyrosine phosphatase activator activity"/>
    <property type="evidence" value="ECO:0007669"/>
    <property type="project" value="TreeGrafter"/>
</dbReference>
<evidence type="ECO:0000313" key="10">
    <source>
        <dbReference type="Proteomes" id="UP000245942"/>
    </source>
</evidence>
<gene>
    <name evidence="9" type="ORF">BCV69DRAFT_297852</name>
</gene>
<dbReference type="Pfam" id="PF03095">
    <property type="entry name" value="PTPA"/>
    <property type="match status" value="1"/>
</dbReference>
<dbReference type="RefSeq" id="XP_025349726.1">
    <property type="nucleotide sequence ID" value="XM_025494163.1"/>
</dbReference>
<feature type="region of interest" description="Disordered" evidence="8">
    <location>
        <begin position="408"/>
        <end position="516"/>
    </location>
</feature>
<dbReference type="InterPro" id="IPR037218">
    <property type="entry name" value="PTPA_sf"/>
</dbReference>
<organism evidence="9 10">
    <name type="scientific">Pseudomicrostroma glucosiphilum</name>
    <dbReference type="NCBI Taxonomy" id="1684307"/>
    <lineage>
        <taxon>Eukaryota</taxon>
        <taxon>Fungi</taxon>
        <taxon>Dikarya</taxon>
        <taxon>Basidiomycota</taxon>
        <taxon>Ustilaginomycotina</taxon>
        <taxon>Exobasidiomycetes</taxon>
        <taxon>Microstromatales</taxon>
        <taxon>Microstromatales incertae sedis</taxon>
        <taxon>Pseudomicrostroma</taxon>
    </lineage>
</organism>
<dbReference type="GO" id="GO:0007052">
    <property type="term" value="P:mitotic spindle organization"/>
    <property type="evidence" value="ECO:0007669"/>
    <property type="project" value="TreeGrafter"/>
</dbReference>
<dbReference type="GO" id="GO:0003755">
    <property type="term" value="F:peptidyl-prolyl cis-trans isomerase activity"/>
    <property type="evidence" value="ECO:0007669"/>
    <property type="project" value="UniProtKB-KW"/>
</dbReference>
<dbReference type="STRING" id="1684307.A0A316UBJ7"/>
<reference evidence="9 10" key="1">
    <citation type="journal article" date="2018" name="Mol. Biol. Evol.">
        <title>Broad Genomic Sampling Reveals a Smut Pathogenic Ancestry of the Fungal Clade Ustilaginomycotina.</title>
        <authorList>
            <person name="Kijpornyongpan T."/>
            <person name="Mondo S.J."/>
            <person name="Barry K."/>
            <person name="Sandor L."/>
            <person name="Lee J."/>
            <person name="Lipzen A."/>
            <person name="Pangilinan J."/>
            <person name="LaButti K."/>
            <person name="Hainaut M."/>
            <person name="Henrissat B."/>
            <person name="Grigoriev I.V."/>
            <person name="Spatafora J.W."/>
            <person name="Aime M.C."/>
        </authorList>
    </citation>
    <scope>NUCLEOTIDE SEQUENCE [LARGE SCALE GENOMIC DNA]</scope>
    <source>
        <strain evidence="9 10">MCA 4718</strain>
    </source>
</reference>
<dbReference type="PANTHER" id="PTHR10012:SF0">
    <property type="entry name" value="SERINE_THREONINE-PROTEIN PHOSPHATASE 2A ACTIVATOR"/>
    <property type="match status" value="1"/>
</dbReference>
<evidence type="ECO:0000256" key="2">
    <source>
        <dbReference type="ARBA" id="ARBA00004496"/>
    </source>
</evidence>
<dbReference type="Gene3D" id="1.20.120.1150">
    <property type="match status" value="1"/>
</dbReference>
<keyword evidence="6 7" id="KW-0413">Isomerase</keyword>
<evidence type="ECO:0000256" key="7">
    <source>
        <dbReference type="RuleBase" id="RU361210"/>
    </source>
</evidence>
<comment type="catalytic activity">
    <reaction evidence="1 7">
        <text>[protein]-peptidylproline (omega=180) = [protein]-peptidylproline (omega=0)</text>
        <dbReference type="Rhea" id="RHEA:16237"/>
        <dbReference type="Rhea" id="RHEA-COMP:10747"/>
        <dbReference type="Rhea" id="RHEA-COMP:10748"/>
        <dbReference type="ChEBI" id="CHEBI:83833"/>
        <dbReference type="ChEBI" id="CHEBI:83834"/>
        <dbReference type="EC" id="5.2.1.8"/>
    </reaction>
</comment>
<dbReference type="InterPro" id="IPR043170">
    <property type="entry name" value="PTPA_C_lid"/>
</dbReference>
<sequence length="516" mass="55488">MAPPPSLTVNTLPAQALPPLTRIDPRSPAVLQAISPPKKQIHSDEDLLKWKNSKAYADIVLFASRLGEAAVGKETRWPRSAAELDGSGEGSSSESIPRRKNTGIEAVLQLLQTLLRWTEEIEPKQTPQRFGNLAFRDWGARLEEQLDELHHDLLASQLHLHPFIPELSPYLVDSFGSFVRIDYGSGHEVTFLAWLGLLFKLGFFDQQDDANAGGASGSTSTEKRNGSVEEATQVEEALALEVLPLYLQVVWGLQDRYALEPAGSHGVWGLDDYHFIPYIIGSAQLRLQSSYLPSHFSSRSHKPSKRPSPAELLHYLPTSSSVEPSPPFPNLFTSSISRIHALKSGPFHEHSPLLYDVSTSVPNWVKVNKGMMRMWEVEVLGKRPVVQHFVFGGVGWIWEGGEGVGDVREEGKAVGGTASGQSGAQQPATRAPWASGGGAAATGLPGATQRPTTSEMPPPSTMSATLGPLGSARRGPPPSSTPSRGMAPPPLPATSVSGTAAPWATGGTSAPWAKKG</sequence>
<dbReference type="GO" id="GO:0000159">
    <property type="term" value="C:protein phosphatase type 2A complex"/>
    <property type="evidence" value="ECO:0007669"/>
    <property type="project" value="TreeGrafter"/>
</dbReference>
<dbReference type="AlphaFoldDB" id="A0A316UBJ7"/>
<keyword evidence="10" id="KW-1185">Reference proteome</keyword>